<organism evidence="2 3">
    <name type="scientific">Astrephomene gubernaculifera</name>
    <dbReference type="NCBI Taxonomy" id="47775"/>
    <lineage>
        <taxon>Eukaryota</taxon>
        <taxon>Viridiplantae</taxon>
        <taxon>Chlorophyta</taxon>
        <taxon>core chlorophytes</taxon>
        <taxon>Chlorophyceae</taxon>
        <taxon>CS clade</taxon>
        <taxon>Chlamydomonadales</taxon>
        <taxon>Astrephomenaceae</taxon>
        <taxon>Astrephomene</taxon>
    </lineage>
</organism>
<feature type="compositionally biased region" description="Low complexity" evidence="1">
    <location>
        <begin position="189"/>
        <end position="208"/>
    </location>
</feature>
<feature type="region of interest" description="Disordered" evidence="1">
    <location>
        <begin position="189"/>
        <end position="229"/>
    </location>
</feature>
<gene>
    <name evidence="2" type="ORF">Agub_g5637</name>
</gene>
<evidence type="ECO:0000256" key="1">
    <source>
        <dbReference type="SAM" id="MobiDB-lite"/>
    </source>
</evidence>
<sequence>GGALMRQNARLRAAAAATSSTASATTAAAVADLSSSSSSSGGHVESALSRAVLESHEEGMQEVLHALLGCWRAPWSGSALRADLGAPACTRLRSWLVSHAGVTLWPAVKELTQIAYSSGTCSAGPPWLSAPLVDLLIQLCRDVGGAQWRAAAATTTAAAATTTAAAATTTAAAATTTAAAATPTAAKASAAARVGPTTASSSATCSDTPGHMSADEGAAAAATAASPWRGPPGTYPLPRLAVWALVSNAVVTSTAAASTATAAAAAAAVSGTRASSSGSAPPPSFLTPAMLQELLA</sequence>
<evidence type="ECO:0000313" key="3">
    <source>
        <dbReference type="Proteomes" id="UP001054857"/>
    </source>
</evidence>
<dbReference type="EMBL" id="BMAR01000007">
    <property type="protein sequence ID" value="GFR44405.1"/>
    <property type="molecule type" value="Genomic_DNA"/>
</dbReference>
<feature type="non-terminal residue" evidence="2">
    <location>
        <position position="1"/>
    </location>
</feature>
<name>A0AAD3HL65_9CHLO</name>
<protein>
    <submittedName>
        <fullName evidence="2">Uncharacterized protein</fullName>
    </submittedName>
</protein>
<proteinExistence type="predicted"/>
<dbReference type="Proteomes" id="UP001054857">
    <property type="component" value="Unassembled WGS sequence"/>
</dbReference>
<keyword evidence="3" id="KW-1185">Reference proteome</keyword>
<comment type="caution">
    <text evidence="2">The sequence shown here is derived from an EMBL/GenBank/DDBJ whole genome shotgun (WGS) entry which is preliminary data.</text>
</comment>
<reference evidence="2 3" key="1">
    <citation type="journal article" date="2021" name="Sci. Rep.">
        <title>Genome sequencing of the multicellular alga Astrephomene provides insights into convergent evolution of germ-soma differentiation.</title>
        <authorList>
            <person name="Yamashita S."/>
            <person name="Yamamoto K."/>
            <person name="Matsuzaki R."/>
            <person name="Suzuki S."/>
            <person name="Yamaguchi H."/>
            <person name="Hirooka S."/>
            <person name="Minakuchi Y."/>
            <person name="Miyagishima S."/>
            <person name="Kawachi M."/>
            <person name="Toyoda A."/>
            <person name="Nozaki H."/>
        </authorList>
    </citation>
    <scope>NUCLEOTIDE SEQUENCE [LARGE SCALE GENOMIC DNA]</scope>
    <source>
        <strain evidence="2 3">NIES-4017</strain>
    </source>
</reference>
<feature type="non-terminal residue" evidence="2">
    <location>
        <position position="296"/>
    </location>
</feature>
<accession>A0AAD3HL65</accession>
<dbReference type="AlphaFoldDB" id="A0AAD3HL65"/>
<evidence type="ECO:0000313" key="2">
    <source>
        <dbReference type="EMBL" id="GFR44405.1"/>
    </source>
</evidence>